<sequence length="14" mass="1631">MSNPFFEHPLLDSP</sequence>
<proteinExistence type="predicted"/>
<protein>
    <submittedName>
        <fullName evidence="1">Uncharacterized protein</fullName>
    </submittedName>
</protein>
<organism evidence="1 2">
    <name type="scientific">Aromatoleum aromaticum (strain DSM 19018 / LMG 30748 / EbN1)</name>
    <name type="common">Azoarcus sp. (strain EbN1)</name>
    <dbReference type="NCBI Taxonomy" id="76114"/>
    <lineage>
        <taxon>Bacteria</taxon>
        <taxon>Pseudomonadati</taxon>
        <taxon>Pseudomonadota</taxon>
        <taxon>Betaproteobacteria</taxon>
        <taxon>Rhodocyclales</taxon>
        <taxon>Rhodocyclaceae</taxon>
        <taxon>Aromatoleum</taxon>
    </lineage>
</organism>
<evidence type="ECO:0000313" key="2">
    <source>
        <dbReference type="Proteomes" id="UP000006552"/>
    </source>
</evidence>
<dbReference type="HOGENOM" id="CLU_222417_0_0_4"/>
<reference evidence="1 2" key="1">
    <citation type="journal article" date="2005" name="Arch. Microbiol.">
        <title>The genome sequence of an anaerobic aromatic-degrading denitrifying bacterium, strain EbN1.</title>
        <authorList>
            <person name="Rabus R."/>
            <person name="Kube M."/>
            <person name="Heider J."/>
            <person name="Beck A."/>
            <person name="Heitmann K."/>
            <person name="Widdel F."/>
            <person name="Reinhardt R."/>
        </authorList>
    </citation>
    <scope>NUCLEOTIDE SEQUENCE [LARGE SCALE GENOMIC DNA]</scope>
    <source>
        <strain evidence="1 2">EbN1</strain>
    </source>
</reference>
<dbReference type="KEGG" id="eba:ebD58"/>
<gene>
    <name evidence="1" type="ORF">ebD58</name>
</gene>
<accession>Q5P5V2</accession>
<name>Q5P5V2_AROAE</name>
<feature type="non-terminal residue" evidence="1">
    <location>
        <position position="14"/>
    </location>
</feature>
<dbReference type="Proteomes" id="UP000006552">
    <property type="component" value="Chromosome"/>
</dbReference>
<keyword evidence="2" id="KW-1185">Reference proteome</keyword>
<evidence type="ECO:0000313" key="1">
    <source>
        <dbReference type="EMBL" id="CAI07309.1"/>
    </source>
</evidence>
<dbReference type="EMBL" id="CR555306">
    <property type="protein sequence ID" value="CAI07309.1"/>
    <property type="molecule type" value="Genomic_DNA"/>
</dbReference>